<protein>
    <submittedName>
        <fullName evidence="2">Uncharacterized protein</fullName>
    </submittedName>
</protein>
<dbReference type="EMBL" id="AGNL01004445">
    <property type="protein sequence ID" value="EJK73508.1"/>
    <property type="molecule type" value="Genomic_DNA"/>
</dbReference>
<name>K0T462_THAOC</name>
<comment type="caution">
    <text evidence="2">The sequence shown here is derived from an EMBL/GenBank/DDBJ whole genome shotgun (WGS) entry which is preliminary data.</text>
</comment>
<accession>K0T462</accession>
<evidence type="ECO:0000313" key="3">
    <source>
        <dbReference type="Proteomes" id="UP000266841"/>
    </source>
</evidence>
<reference evidence="2 3" key="1">
    <citation type="journal article" date="2012" name="Genome Biol.">
        <title>Genome and low-iron response of an oceanic diatom adapted to chronic iron limitation.</title>
        <authorList>
            <person name="Lommer M."/>
            <person name="Specht M."/>
            <person name="Roy A.S."/>
            <person name="Kraemer L."/>
            <person name="Andreson R."/>
            <person name="Gutowska M.A."/>
            <person name="Wolf J."/>
            <person name="Bergner S.V."/>
            <person name="Schilhabel M.B."/>
            <person name="Klostermeier U.C."/>
            <person name="Beiko R.G."/>
            <person name="Rosenstiel P."/>
            <person name="Hippler M."/>
            <person name="Laroche J."/>
        </authorList>
    </citation>
    <scope>NUCLEOTIDE SEQUENCE [LARGE SCALE GENOMIC DNA]</scope>
    <source>
        <strain evidence="2 3">CCMP1005</strain>
    </source>
</reference>
<proteinExistence type="predicted"/>
<keyword evidence="3" id="KW-1185">Reference proteome</keyword>
<dbReference type="AlphaFoldDB" id="K0T462"/>
<evidence type="ECO:0000313" key="2">
    <source>
        <dbReference type="EMBL" id="EJK73508.1"/>
    </source>
</evidence>
<feature type="region of interest" description="Disordered" evidence="1">
    <location>
        <begin position="1"/>
        <end position="48"/>
    </location>
</feature>
<evidence type="ECO:0000256" key="1">
    <source>
        <dbReference type="SAM" id="MobiDB-lite"/>
    </source>
</evidence>
<dbReference type="Proteomes" id="UP000266841">
    <property type="component" value="Unassembled WGS sequence"/>
</dbReference>
<organism evidence="2 3">
    <name type="scientific">Thalassiosira oceanica</name>
    <name type="common">Marine diatom</name>
    <dbReference type="NCBI Taxonomy" id="159749"/>
    <lineage>
        <taxon>Eukaryota</taxon>
        <taxon>Sar</taxon>
        <taxon>Stramenopiles</taxon>
        <taxon>Ochrophyta</taxon>
        <taxon>Bacillariophyta</taxon>
        <taxon>Coscinodiscophyceae</taxon>
        <taxon>Thalassiosirophycidae</taxon>
        <taxon>Thalassiosirales</taxon>
        <taxon>Thalassiosiraceae</taxon>
        <taxon>Thalassiosira</taxon>
    </lineage>
</organism>
<sequence>MGENVPNENGAGVKLSMTEPSSVTCPTLPMSHGLLPRPRQSDSSQRRNRLRCTLGRTNVLAVSELRATASPSLLIDDLWGLQAVAWEIKRKHLDKCLPSLPWTGYPLPPNIACGSAGKLSVCIVERKSLHARASRDCARAGQLKQVPRQ</sequence>
<gene>
    <name evidence="2" type="ORF">THAOC_04864</name>
</gene>